<dbReference type="Pfam" id="PF13855">
    <property type="entry name" value="LRR_8"/>
    <property type="match status" value="1"/>
</dbReference>
<reference evidence="11" key="1">
    <citation type="submission" date="2021-06" db="EMBL/GenBank/DDBJ databases">
        <authorList>
            <person name="Hodson N. C."/>
            <person name="Mongue J. A."/>
            <person name="Jaron S. K."/>
        </authorList>
    </citation>
    <scope>NUCLEOTIDE SEQUENCE</scope>
</reference>
<dbReference type="PROSITE" id="PS51450">
    <property type="entry name" value="LRR"/>
    <property type="match status" value="1"/>
</dbReference>
<evidence type="ECO:0000256" key="6">
    <source>
        <dbReference type="ARBA" id="ARBA00022989"/>
    </source>
</evidence>
<evidence type="ECO:0000256" key="1">
    <source>
        <dbReference type="ARBA" id="ARBA00004162"/>
    </source>
</evidence>
<evidence type="ECO:0000313" key="12">
    <source>
        <dbReference type="Proteomes" id="UP000708208"/>
    </source>
</evidence>
<dbReference type="InterPro" id="IPR001611">
    <property type="entry name" value="Leu-rich_rpt"/>
</dbReference>
<dbReference type="OrthoDB" id="2015831at2759"/>
<keyword evidence="3" id="KW-1003">Cell membrane</keyword>
<name>A0A8J2NNZ1_9HEXA</name>
<evidence type="ECO:0000256" key="4">
    <source>
        <dbReference type="ARBA" id="ARBA00022692"/>
    </source>
</evidence>
<comment type="subcellular location">
    <subcellularLocation>
        <location evidence="1">Cell membrane</location>
        <topology evidence="1">Single-pass membrane protein</topology>
    </subcellularLocation>
</comment>
<keyword evidence="10" id="KW-0407">Ion channel</keyword>
<evidence type="ECO:0000256" key="2">
    <source>
        <dbReference type="ARBA" id="ARBA00022448"/>
    </source>
</evidence>
<dbReference type="Proteomes" id="UP000708208">
    <property type="component" value="Unassembled WGS sequence"/>
</dbReference>
<keyword evidence="4" id="KW-0812">Transmembrane</keyword>
<dbReference type="AlphaFoldDB" id="A0A8J2NNZ1"/>
<accession>A0A8J2NNZ1</accession>
<sequence length="102" mass="11793">MDATEIHLDGNNLSHLSSHIFIGKKNLKTLFLNHSRVETIRNKTFNGLKSLQVLHLQGNLLMELQGYEFKDLDNLRELYLQNNLIRNIGPDTFGSLKYLQIL</sequence>
<dbReference type="EMBL" id="CAJVCH010017997">
    <property type="protein sequence ID" value="CAG7684189.1"/>
    <property type="molecule type" value="Genomic_DNA"/>
</dbReference>
<evidence type="ECO:0000313" key="11">
    <source>
        <dbReference type="EMBL" id="CAG7684189.1"/>
    </source>
</evidence>
<keyword evidence="8" id="KW-0472">Membrane</keyword>
<keyword evidence="12" id="KW-1185">Reference proteome</keyword>
<keyword evidence="5" id="KW-0732">Signal</keyword>
<keyword evidence="9" id="KW-1015">Disulfide bond</keyword>
<evidence type="ECO:0000256" key="10">
    <source>
        <dbReference type="ARBA" id="ARBA00023303"/>
    </source>
</evidence>
<evidence type="ECO:0000256" key="7">
    <source>
        <dbReference type="ARBA" id="ARBA00023065"/>
    </source>
</evidence>
<evidence type="ECO:0000256" key="8">
    <source>
        <dbReference type="ARBA" id="ARBA00023136"/>
    </source>
</evidence>
<proteinExistence type="predicted"/>
<keyword evidence="6" id="KW-1133">Transmembrane helix</keyword>
<feature type="non-terminal residue" evidence="11">
    <location>
        <position position="102"/>
    </location>
</feature>
<evidence type="ECO:0000256" key="5">
    <source>
        <dbReference type="ARBA" id="ARBA00022729"/>
    </source>
</evidence>
<comment type="caution">
    <text evidence="11">The sequence shown here is derived from an EMBL/GenBank/DDBJ whole genome shotgun (WGS) entry which is preliminary data.</text>
</comment>
<protein>
    <submittedName>
        <fullName evidence="11">Uncharacterized protein</fullName>
    </submittedName>
</protein>
<dbReference type="InterPro" id="IPR051432">
    <property type="entry name" value="KCNMA1_auxiliary"/>
</dbReference>
<organism evidence="11 12">
    <name type="scientific">Allacma fusca</name>
    <dbReference type="NCBI Taxonomy" id="39272"/>
    <lineage>
        <taxon>Eukaryota</taxon>
        <taxon>Metazoa</taxon>
        <taxon>Ecdysozoa</taxon>
        <taxon>Arthropoda</taxon>
        <taxon>Hexapoda</taxon>
        <taxon>Collembola</taxon>
        <taxon>Symphypleona</taxon>
        <taxon>Sminthuridae</taxon>
        <taxon>Allacma</taxon>
    </lineage>
</organism>
<keyword evidence="7" id="KW-0406">Ion transport</keyword>
<dbReference type="InterPro" id="IPR003591">
    <property type="entry name" value="Leu-rich_rpt_typical-subtyp"/>
</dbReference>
<dbReference type="PANTHER" id="PTHR46473">
    <property type="entry name" value="GH08155P"/>
    <property type="match status" value="1"/>
</dbReference>
<keyword evidence="2" id="KW-0813">Transport</keyword>
<dbReference type="SMART" id="SM00369">
    <property type="entry name" value="LRR_TYP"/>
    <property type="match status" value="4"/>
</dbReference>
<evidence type="ECO:0000256" key="9">
    <source>
        <dbReference type="ARBA" id="ARBA00023157"/>
    </source>
</evidence>
<dbReference type="Pfam" id="PF00560">
    <property type="entry name" value="LRR_1"/>
    <property type="match status" value="1"/>
</dbReference>
<evidence type="ECO:0000256" key="3">
    <source>
        <dbReference type="ARBA" id="ARBA00022475"/>
    </source>
</evidence>
<gene>
    <name evidence="11" type="ORF">AFUS01_LOCUS3058</name>
</gene>
<dbReference type="GO" id="GO:0005886">
    <property type="term" value="C:plasma membrane"/>
    <property type="evidence" value="ECO:0007669"/>
    <property type="project" value="UniProtKB-SubCell"/>
</dbReference>
<dbReference type="PANTHER" id="PTHR46473:SF23">
    <property type="entry name" value="GH08155P"/>
    <property type="match status" value="1"/>
</dbReference>